<organism evidence="2 3">
    <name type="scientific">Daphnia magna</name>
    <dbReference type="NCBI Taxonomy" id="35525"/>
    <lineage>
        <taxon>Eukaryota</taxon>
        <taxon>Metazoa</taxon>
        <taxon>Ecdysozoa</taxon>
        <taxon>Arthropoda</taxon>
        <taxon>Crustacea</taxon>
        <taxon>Branchiopoda</taxon>
        <taxon>Diplostraca</taxon>
        <taxon>Cladocera</taxon>
        <taxon>Anomopoda</taxon>
        <taxon>Daphniidae</taxon>
        <taxon>Daphnia</taxon>
    </lineage>
</organism>
<feature type="region of interest" description="Disordered" evidence="1">
    <location>
        <begin position="1"/>
        <end position="161"/>
    </location>
</feature>
<feature type="compositionally biased region" description="Basic and acidic residues" evidence="1">
    <location>
        <begin position="56"/>
        <end position="83"/>
    </location>
</feature>
<proteinExistence type="predicted"/>
<accession>A0ABR0BA65</accession>
<feature type="region of interest" description="Disordered" evidence="1">
    <location>
        <begin position="246"/>
        <end position="286"/>
    </location>
</feature>
<keyword evidence="3" id="KW-1185">Reference proteome</keyword>
<protein>
    <submittedName>
        <fullName evidence="2">Uncharacterized protein</fullName>
    </submittedName>
</protein>
<evidence type="ECO:0000256" key="1">
    <source>
        <dbReference type="SAM" id="MobiDB-lite"/>
    </source>
</evidence>
<reference evidence="2 3" key="1">
    <citation type="journal article" date="2023" name="Nucleic Acids Res.">
        <title>The hologenome of Daphnia magna reveals possible DNA methylation and microbiome-mediated evolution of the host genome.</title>
        <authorList>
            <person name="Chaturvedi A."/>
            <person name="Li X."/>
            <person name="Dhandapani V."/>
            <person name="Marshall H."/>
            <person name="Kissane S."/>
            <person name="Cuenca-Cambronero M."/>
            <person name="Asole G."/>
            <person name="Calvet F."/>
            <person name="Ruiz-Romero M."/>
            <person name="Marangio P."/>
            <person name="Guigo R."/>
            <person name="Rago D."/>
            <person name="Mirbahai L."/>
            <person name="Eastwood N."/>
            <person name="Colbourne J.K."/>
            <person name="Zhou J."/>
            <person name="Mallon E."/>
            <person name="Orsini L."/>
        </authorList>
    </citation>
    <scope>NUCLEOTIDE SEQUENCE [LARGE SCALE GENOMIC DNA]</scope>
    <source>
        <strain evidence="2">LRV0_1</strain>
    </source>
</reference>
<dbReference type="EMBL" id="JAOYFB010000044">
    <property type="protein sequence ID" value="KAK4045474.1"/>
    <property type="molecule type" value="Genomic_DNA"/>
</dbReference>
<evidence type="ECO:0000313" key="3">
    <source>
        <dbReference type="Proteomes" id="UP001234178"/>
    </source>
</evidence>
<feature type="compositionally biased region" description="Basic and acidic residues" evidence="1">
    <location>
        <begin position="246"/>
        <end position="280"/>
    </location>
</feature>
<sequence>MVPFELLAGRPEVANRPFPVEARDRRREHERASEEPAEGDREADTACQRDPPGFAEPKEFADDGDRAGNERHLVEAGEHEGHRVGGPRRRDRPEDDRRDDRPKGCETKHPDGDGDRPENKRIVDGEFGDLGDRLFVAQPRDDGVDPRFQGQEPGAGRRNRCGERFSGLVAEVSFDGGAGTGIAQAREGGTCLQSARITHVAKDPKGAPLQRRNAGGEAEGAGQLDGFRFVLGGRLFVSNLTIYDDVREERHRPPIADPPKRDRRREGDRFAGVIEERNEDLPGGSG</sequence>
<dbReference type="Proteomes" id="UP001234178">
    <property type="component" value="Unassembled WGS sequence"/>
</dbReference>
<comment type="caution">
    <text evidence="2">The sequence shown here is derived from an EMBL/GenBank/DDBJ whole genome shotgun (WGS) entry which is preliminary data.</text>
</comment>
<feature type="compositionally biased region" description="Basic and acidic residues" evidence="1">
    <location>
        <begin position="21"/>
        <end position="44"/>
    </location>
</feature>
<name>A0ABR0BA65_9CRUS</name>
<evidence type="ECO:0000313" key="2">
    <source>
        <dbReference type="EMBL" id="KAK4045474.1"/>
    </source>
</evidence>
<feature type="compositionally biased region" description="Basic and acidic residues" evidence="1">
    <location>
        <begin position="91"/>
        <end position="124"/>
    </location>
</feature>
<gene>
    <name evidence="2" type="ORF">OUZ56_033098</name>
</gene>